<dbReference type="OrthoDB" id="10686983at2759"/>
<feature type="region of interest" description="Disordered" evidence="1">
    <location>
        <begin position="531"/>
        <end position="552"/>
    </location>
</feature>
<feature type="compositionally biased region" description="Low complexity" evidence="1">
    <location>
        <begin position="416"/>
        <end position="452"/>
    </location>
</feature>
<dbReference type="HOGENOM" id="CLU_024805_0_0_1"/>
<accession>A0A0D0D0U6</accession>
<protein>
    <submittedName>
        <fullName evidence="2">Uncharacterized protein</fullName>
    </submittedName>
</protein>
<reference evidence="2 3" key="1">
    <citation type="submission" date="2014-04" db="EMBL/GenBank/DDBJ databases">
        <title>Evolutionary Origins and Diversification of the Mycorrhizal Mutualists.</title>
        <authorList>
            <consortium name="DOE Joint Genome Institute"/>
            <consortium name="Mycorrhizal Genomics Consortium"/>
            <person name="Kohler A."/>
            <person name="Kuo A."/>
            <person name="Nagy L.G."/>
            <person name="Floudas D."/>
            <person name="Copeland A."/>
            <person name="Barry K.W."/>
            <person name="Cichocki N."/>
            <person name="Veneault-Fourrey C."/>
            <person name="LaButti K."/>
            <person name="Lindquist E.A."/>
            <person name="Lipzen A."/>
            <person name="Lundell T."/>
            <person name="Morin E."/>
            <person name="Murat C."/>
            <person name="Riley R."/>
            <person name="Ohm R."/>
            <person name="Sun H."/>
            <person name="Tunlid A."/>
            <person name="Henrissat B."/>
            <person name="Grigoriev I.V."/>
            <person name="Hibbett D.S."/>
            <person name="Martin F."/>
        </authorList>
    </citation>
    <scope>NUCLEOTIDE SEQUENCE [LARGE SCALE GENOMIC DNA]</scope>
    <source>
        <strain evidence="2 3">FD-317 M1</strain>
    </source>
</reference>
<dbReference type="EMBL" id="KN834767">
    <property type="protein sequence ID" value="KIK62658.1"/>
    <property type="molecule type" value="Genomic_DNA"/>
</dbReference>
<name>A0A0D0D0U6_9AGAR</name>
<feature type="region of interest" description="Disordered" evidence="1">
    <location>
        <begin position="147"/>
        <end position="185"/>
    </location>
</feature>
<organism evidence="2 3">
    <name type="scientific">Collybiopsis luxurians FD-317 M1</name>
    <dbReference type="NCBI Taxonomy" id="944289"/>
    <lineage>
        <taxon>Eukaryota</taxon>
        <taxon>Fungi</taxon>
        <taxon>Dikarya</taxon>
        <taxon>Basidiomycota</taxon>
        <taxon>Agaricomycotina</taxon>
        <taxon>Agaricomycetes</taxon>
        <taxon>Agaricomycetidae</taxon>
        <taxon>Agaricales</taxon>
        <taxon>Marasmiineae</taxon>
        <taxon>Omphalotaceae</taxon>
        <taxon>Collybiopsis</taxon>
        <taxon>Collybiopsis luxurians</taxon>
    </lineage>
</organism>
<feature type="compositionally biased region" description="Polar residues" evidence="1">
    <location>
        <begin position="147"/>
        <end position="164"/>
    </location>
</feature>
<feature type="region of interest" description="Disordered" evidence="1">
    <location>
        <begin position="296"/>
        <end position="321"/>
    </location>
</feature>
<proteinExistence type="predicted"/>
<feature type="region of interest" description="Disordered" evidence="1">
    <location>
        <begin position="407"/>
        <end position="453"/>
    </location>
</feature>
<evidence type="ECO:0000313" key="3">
    <source>
        <dbReference type="Proteomes" id="UP000053593"/>
    </source>
</evidence>
<keyword evidence="3" id="KW-1185">Reference proteome</keyword>
<evidence type="ECO:0000313" key="2">
    <source>
        <dbReference type="EMBL" id="KIK62658.1"/>
    </source>
</evidence>
<evidence type="ECO:0000256" key="1">
    <source>
        <dbReference type="SAM" id="MobiDB-lite"/>
    </source>
</evidence>
<feature type="compositionally biased region" description="Low complexity" evidence="1">
    <location>
        <begin position="165"/>
        <end position="185"/>
    </location>
</feature>
<dbReference type="AlphaFoldDB" id="A0A0D0D0U6"/>
<gene>
    <name evidence="2" type="ORF">GYMLUDRAFT_242800</name>
</gene>
<dbReference type="Proteomes" id="UP000053593">
    <property type="component" value="Unassembled WGS sequence"/>
</dbReference>
<sequence length="697" mass="77194">MPLKRGVQGFTGIPDFTAASGEEERTLKEVRTLCTKVREREEKEPGSTYRLAVIIAPIALQSQPTRHPVVEDLTQQISLLDATVILSNPNTHELDFRTGHFKGTFIADNPCYHCPPALQVPQPSLPQYWNEFLSSLCNVNLSHKTPSKLNVPSSLNKPLSSNETSLNNLDSTLPSSSSSSFEPLPMSGLRETVRAWQAQEVEDKGKSMEVVRERNAVSADSVKGIPAPCTCEVSQGKIPQPLSPSTTVPGCSCGRQHLAAPPTRVRTEEEEAQLRVNILLRLPNVERVRELATMDEKNLAGDGEEKEGRNEQLKLSPMDVDSTDDDYDLLVTDEDDAFTDCKDSIQLEITPPSPDDDSEQDQLFSVTSDNESIIWDTANGTKSSSDLKYTSFIVLAGKDIDECAEGTCRPPRLESRSPTPLSLPSLHSVSSSSSYTMSATESSSMGTSSVDSNAQLDYPVDVERRSEVDLTKAQPLTLQVLFCANTTPAPTIDPRLMLLRRSPKVPNVKLPLLREMTNTRLDNIFSEWRTTPTSNTSSTLSPTTATSSSVSSFSSDSANNLTEYEAFNTNLIPIGLPSSQYDYWPWSSNQIPRFLYNFHLLAAIKRARQYLATPTIDSAFPPQYVQCSESIPLFSEQIFPLACAVKQFVHNFTETREVGYMAAPSERQIQPEAQLNLVNHFLLSKLRCRWLNTPHSI</sequence>